<dbReference type="PANTHER" id="PTHR30221:SF1">
    <property type="entry name" value="SMALL-CONDUCTANCE MECHANOSENSITIVE CHANNEL"/>
    <property type="match status" value="1"/>
</dbReference>
<evidence type="ECO:0000259" key="8">
    <source>
        <dbReference type="Pfam" id="PF00924"/>
    </source>
</evidence>
<evidence type="ECO:0000259" key="10">
    <source>
        <dbReference type="Pfam" id="PF21088"/>
    </source>
</evidence>
<dbReference type="InterPro" id="IPR006685">
    <property type="entry name" value="MscS_channel_2nd"/>
</dbReference>
<dbReference type="Pfam" id="PF05552">
    <property type="entry name" value="MS_channel_1st_1"/>
    <property type="match status" value="1"/>
</dbReference>
<evidence type="ECO:0000256" key="4">
    <source>
        <dbReference type="ARBA" id="ARBA00022692"/>
    </source>
</evidence>
<dbReference type="RefSeq" id="WP_075712472.1">
    <property type="nucleotide sequence ID" value="NZ_MJIE01000001.1"/>
</dbReference>
<dbReference type="Gene3D" id="3.30.70.100">
    <property type="match status" value="1"/>
</dbReference>
<comment type="similarity">
    <text evidence="2">Belongs to the MscS (TC 1.A.23) family.</text>
</comment>
<dbReference type="GO" id="GO:0008381">
    <property type="term" value="F:mechanosensitive monoatomic ion channel activity"/>
    <property type="evidence" value="ECO:0007669"/>
    <property type="project" value="InterPro"/>
</dbReference>
<gene>
    <name evidence="11" type="ORF">BHK98_04990</name>
</gene>
<feature type="transmembrane region" description="Helical" evidence="7">
    <location>
        <begin position="81"/>
        <end position="99"/>
    </location>
</feature>
<feature type="domain" description="Mechanosensitive ion channel transmembrane helices 2/3" evidence="10">
    <location>
        <begin position="63"/>
        <end position="99"/>
    </location>
</feature>
<name>A0A1Q9JH68_9FIRM</name>
<dbReference type="GO" id="GO:0005886">
    <property type="term" value="C:plasma membrane"/>
    <property type="evidence" value="ECO:0007669"/>
    <property type="project" value="UniProtKB-SubCell"/>
</dbReference>
<keyword evidence="4 7" id="KW-0812">Transmembrane</keyword>
<evidence type="ECO:0008006" key="13">
    <source>
        <dbReference type="Google" id="ProtNLM"/>
    </source>
</evidence>
<dbReference type="InterPro" id="IPR011014">
    <property type="entry name" value="MscS_channel_TM-2"/>
</dbReference>
<dbReference type="InterPro" id="IPR049278">
    <property type="entry name" value="MS_channel_C"/>
</dbReference>
<feature type="transmembrane region" description="Helical" evidence="7">
    <location>
        <begin position="19"/>
        <end position="36"/>
    </location>
</feature>
<keyword evidence="6 7" id="KW-0472">Membrane</keyword>
<dbReference type="PROSITE" id="PS01246">
    <property type="entry name" value="UPF0003"/>
    <property type="match status" value="1"/>
</dbReference>
<dbReference type="InterPro" id="IPR008910">
    <property type="entry name" value="MSC_TM_helix"/>
</dbReference>
<dbReference type="Gene3D" id="2.30.30.60">
    <property type="match status" value="1"/>
</dbReference>
<dbReference type="SUPFAM" id="SSF50182">
    <property type="entry name" value="Sm-like ribonucleoproteins"/>
    <property type="match status" value="1"/>
</dbReference>
<comment type="subcellular location">
    <subcellularLocation>
        <location evidence="1">Cell membrane</location>
        <topology evidence="1">Multi-pass membrane protein</topology>
    </subcellularLocation>
</comment>
<sequence length="272" mass="30396">MNFSNIFTSEHGLALLEKFGEALLILIVGWIIIRVVRRIERKALERSALDRSVHTLIMRTTGIVLWILLVLTILSKLGVDMAPLVTALAAAGVAVALALRDSLSNVAGGIILLFTKPFVAGDEVEINGTTGIVDRIDLLTTHLHTYDNRDIIVPNGNVTTSMVINASRRELRRVSGEFIISYDSDIDQAKDAIRQVVHEGPLLLEDPEPWICLKQHGERGLVFDVGVWCRTENRSEALIYMEEAIKKEFDRRGIRIPYPHIEVMKNGQDPTQ</sequence>
<evidence type="ECO:0000313" key="11">
    <source>
        <dbReference type="EMBL" id="OLR55477.1"/>
    </source>
</evidence>
<evidence type="ECO:0000256" key="2">
    <source>
        <dbReference type="ARBA" id="ARBA00008017"/>
    </source>
</evidence>
<keyword evidence="12" id="KW-1185">Reference proteome</keyword>
<organism evidence="11 12">
    <name type="scientific">Hornefia porci</name>
    <dbReference type="NCBI Taxonomy" id="2652292"/>
    <lineage>
        <taxon>Bacteria</taxon>
        <taxon>Bacillati</taxon>
        <taxon>Bacillota</taxon>
        <taxon>Clostridia</taxon>
        <taxon>Peptostreptococcales</taxon>
        <taxon>Anaerovoracaceae</taxon>
        <taxon>Hornefia</taxon>
    </lineage>
</organism>
<evidence type="ECO:0000256" key="7">
    <source>
        <dbReference type="SAM" id="Phobius"/>
    </source>
</evidence>
<feature type="domain" description="Mechanosensitive ion channel MscS C-terminal" evidence="9">
    <location>
        <begin position="180"/>
        <end position="256"/>
    </location>
</feature>
<dbReference type="SUPFAM" id="SSF82689">
    <property type="entry name" value="Mechanosensitive channel protein MscS (YggB), C-terminal domain"/>
    <property type="match status" value="1"/>
</dbReference>
<dbReference type="Pfam" id="PF21088">
    <property type="entry name" value="MS_channel_1st"/>
    <property type="match status" value="1"/>
</dbReference>
<dbReference type="Gene3D" id="1.10.287.1260">
    <property type="match status" value="1"/>
</dbReference>
<dbReference type="InterPro" id="IPR011066">
    <property type="entry name" value="MscS_channel_C_sf"/>
</dbReference>
<keyword evidence="5 7" id="KW-1133">Transmembrane helix</keyword>
<evidence type="ECO:0000256" key="5">
    <source>
        <dbReference type="ARBA" id="ARBA00022989"/>
    </source>
</evidence>
<evidence type="ECO:0000256" key="6">
    <source>
        <dbReference type="ARBA" id="ARBA00023136"/>
    </source>
</evidence>
<proteinExistence type="inferred from homology"/>
<dbReference type="OrthoDB" id="9809206at2"/>
<dbReference type="InterPro" id="IPR045275">
    <property type="entry name" value="MscS_archaea/bacteria_type"/>
</dbReference>
<dbReference type="AlphaFoldDB" id="A0A1Q9JH68"/>
<dbReference type="InterPro" id="IPR010920">
    <property type="entry name" value="LSM_dom_sf"/>
</dbReference>
<feature type="domain" description="Mechanosensitive ion channel MscS" evidence="8">
    <location>
        <begin position="101"/>
        <end position="168"/>
    </location>
</feature>
<evidence type="ECO:0000313" key="12">
    <source>
        <dbReference type="Proteomes" id="UP000187404"/>
    </source>
</evidence>
<dbReference type="Pfam" id="PF21082">
    <property type="entry name" value="MS_channel_3rd"/>
    <property type="match status" value="1"/>
</dbReference>
<feature type="transmembrane region" description="Helical" evidence="7">
    <location>
        <begin position="56"/>
        <end position="75"/>
    </location>
</feature>
<protein>
    <recommendedName>
        <fullName evidence="13">Mechanosensitive ion channel protein MscS</fullName>
    </recommendedName>
</protein>
<dbReference type="Pfam" id="PF00924">
    <property type="entry name" value="MS_channel_2nd"/>
    <property type="match status" value="1"/>
</dbReference>
<evidence type="ECO:0000256" key="1">
    <source>
        <dbReference type="ARBA" id="ARBA00004651"/>
    </source>
</evidence>
<comment type="caution">
    <text evidence="11">The sequence shown here is derived from an EMBL/GenBank/DDBJ whole genome shotgun (WGS) entry which is preliminary data.</text>
</comment>
<dbReference type="InterPro" id="IPR049142">
    <property type="entry name" value="MS_channel_1st"/>
</dbReference>
<accession>A0A1Q9JH68</accession>
<dbReference type="SUPFAM" id="SSF82861">
    <property type="entry name" value="Mechanosensitive channel protein MscS (YggB), transmembrane region"/>
    <property type="match status" value="1"/>
</dbReference>
<dbReference type="PANTHER" id="PTHR30221">
    <property type="entry name" value="SMALL-CONDUCTANCE MECHANOSENSITIVE CHANNEL"/>
    <property type="match status" value="1"/>
</dbReference>
<dbReference type="Proteomes" id="UP000187404">
    <property type="component" value="Unassembled WGS sequence"/>
</dbReference>
<dbReference type="InterPro" id="IPR006686">
    <property type="entry name" value="MscS_channel_CS"/>
</dbReference>
<dbReference type="InterPro" id="IPR023408">
    <property type="entry name" value="MscS_beta-dom_sf"/>
</dbReference>
<evidence type="ECO:0000259" key="9">
    <source>
        <dbReference type="Pfam" id="PF21082"/>
    </source>
</evidence>
<reference evidence="11 12" key="1">
    <citation type="journal article" date="2016" name="Appl. Environ. Microbiol.">
        <title>Function and Phylogeny of Bacterial Butyryl Coenzyme A:Acetate Transferases and Their Diversity in the Proximal Colon of Swine.</title>
        <authorList>
            <person name="Trachsel J."/>
            <person name="Bayles D.O."/>
            <person name="Looft T."/>
            <person name="Levine U.Y."/>
            <person name="Allen H.K."/>
        </authorList>
    </citation>
    <scope>NUCLEOTIDE SEQUENCE [LARGE SCALE GENOMIC DNA]</scope>
    <source>
        <strain evidence="11 12">68-3-10</strain>
    </source>
</reference>
<evidence type="ECO:0000256" key="3">
    <source>
        <dbReference type="ARBA" id="ARBA00022475"/>
    </source>
</evidence>
<dbReference type="EMBL" id="MJIE01000001">
    <property type="protein sequence ID" value="OLR55477.1"/>
    <property type="molecule type" value="Genomic_DNA"/>
</dbReference>
<dbReference type="STRING" id="1261640.BHK98_04990"/>
<keyword evidence="3" id="KW-1003">Cell membrane</keyword>